<organism evidence="2 3">
    <name type="scientific">Dothistroma septosporum (strain NZE10 / CBS 128990)</name>
    <name type="common">Red band needle blight fungus</name>
    <name type="synonym">Mycosphaerella pini</name>
    <dbReference type="NCBI Taxonomy" id="675120"/>
    <lineage>
        <taxon>Eukaryota</taxon>
        <taxon>Fungi</taxon>
        <taxon>Dikarya</taxon>
        <taxon>Ascomycota</taxon>
        <taxon>Pezizomycotina</taxon>
        <taxon>Dothideomycetes</taxon>
        <taxon>Dothideomycetidae</taxon>
        <taxon>Mycosphaerellales</taxon>
        <taxon>Mycosphaerellaceae</taxon>
        <taxon>Dothistroma</taxon>
    </lineage>
</organism>
<protein>
    <submittedName>
        <fullName evidence="2">Uncharacterized protein</fullName>
    </submittedName>
</protein>
<dbReference type="EMBL" id="KB446536">
    <property type="protein sequence ID" value="EME48031.1"/>
    <property type="molecule type" value="Genomic_DNA"/>
</dbReference>
<sequence>MVLDGQQCPSRSTRQERSASRAAFEDPFRSPARPIASPLPHSSPRQGHRTFSLNDTLPQLGTNVRGRYFDLSDPRRDTLPHISLHNLERRLTDPRRPDHPNVENWIERKPICVHCWETSGFCDFSAQCGTCKVDDVDCIRRLCSAGLYCTNTRCPCLHPGEWDENDKSWHVESGRLPPKKSKQILDPRTTKRAGSPIEGDAGPIRKPCCERCWKTGKWCHGGPRCGNCISAVKAKCAYRLCRWGLDCRSPRCVYIHPGQYDEADDRWTVEAGDIGVKGAWR</sequence>
<evidence type="ECO:0000313" key="2">
    <source>
        <dbReference type="EMBL" id="EME48031.1"/>
    </source>
</evidence>
<accession>N1PWX2</accession>
<reference evidence="2 3" key="2">
    <citation type="journal article" date="2012" name="PLoS Pathog.">
        <title>Diverse lifestyles and strategies of plant pathogenesis encoded in the genomes of eighteen Dothideomycetes fungi.</title>
        <authorList>
            <person name="Ohm R.A."/>
            <person name="Feau N."/>
            <person name="Henrissat B."/>
            <person name="Schoch C.L."/>
            <person name="Horwitz B.A."/>
            <person name="Barry K.W."/>
            <person name="Condon B.J."/>
            <person name="Copeland A.C."/>
            <person name="Dhillon B."/>
            <person name="Glaser F."/>
            <person name="Hesse C.N."/>
            <person name="Kosti I."/>
            <person name="LaButti K."/>
            <person name="Lindquist E.A."/>
            <person name="Lucas S."/>
            <person name="Salamov A.A."/>
            <person name="Bradshaw R.E."/>
            <person name="Ciuffetti L."/>
            <person name="Hamelin R.C."/>
            <person name="Kema G.H.J."/>
            <person name="Lawrence C."/>
            <person name="Scott J.A."/>
            <person name="Spatafora J.W."/>
            <person name="Turgeon B.G."/>
            <person name="de Wit P.J.G.M."/>
            <person name="Zhong S."/>
            <person name="Goodwin S.B."/>
            <person name="Grigoriev I.V."/>
        </authorList>
    </citation>
    <scope>NUCLEOTIDE SEQUENCE [LARGE SCALE GENOMIC DNA]</scope>
    <source>
        <strain evidence="3">NZE10 / CBS 128990</strain>
    </source>
</reference>
<reference evidence="3" key="1">
    <citation type="journal article" date="2012" name="PLoS Genet.">
        <title>The genomes of the fungal plant pathogens Cladosporium fulvum and Dothistroma septosporum reveal adaptation to different hosts and lifestyles but also signatures of common ancestry.</title>
        <authorList>
            <person name="de Wit P.J.G.M."/>
            <person name="van der Burgt A."/>
            <person name="Oekmen B."/>
            <person name="Stergiopoulos I."/>
            <person name="Abd-Elsalam K.A."/>
            <person name="Aerts A.L."/>
            <person name="Bahkali A.H."/>
            <person name="Beenen H.G."/>
            <person name="Chettri P."/>
            <person name="Cox M.P."/>
            <person name="Datema E."/>
            <person name="de Vries R.P."/>
            <person name="Dhillon B."/>
            <person name="Ganley A.R."/>
            <person name="Griffiths S.A."/>
            <person name="Guo Y."/>
            <person name="Hamelin R.C."/>
            <person name="Henrissat B."/>
            <person name="Kabir M.S."/>
            <person name="Jashni M.K."/>
            <person name="Kema G."/>
            <person name="Klaubauf S."/>
            <person name="Lapidus A."/>
            <person name="Levasseur A."/>
            <person name="Lindquist E."/>
            <person name="Mehrabi R."/>
            <person name="Ohm R.A."/>
            <person name="Owen T.J."/>
            <person name="Salamov A."/>
            <person name="Schwelm A."/>
            <person name="Schijlen E."/>
            <person name="Sun H."/>
            <person name="van den Burg H.A."/>
            <person name="van Ham R.C.H.J."/>
            <person name="Zhang S."/>
            <person name="Goodwin S.B."/>
            <person name="Grigoriev I.V."/>
            <person name="Collemare J."/>
            <person name="Bradshaw R.E."/>
        </authorList>
    </citation>
    <scope>NUCLEOTIDE SEQUENCE [LARGE SCALE GENOMIC DNA]</scope>
    <source>
        <strain evidence="3">NZE10 / CBS 128990</strain>
    </source>
</reference>
<keyword evidence="3" id="KW-1185">Reference proteome</keyword>
<dbReference type="AlphaFoldDB" id="N1PWX2"/>
<evidence type="ECO:0000313" key="3">
    <source>
        <dbReference type="Proteomes" id="UP000016933"/>
    </source>
</evidence>
<feature type="compositionally biased region" description="Polar residues" evidence="1">
    <location>
        <begin position="43"/>
        <end position="58"/>
    </location>
</feature>
<dbReference type="HOGENOM" id="CLU_990525_0_0_1"/>
<feature type="compositionally biased region" description="Basic and acidic residues" evidence="1">
    <location>
        <begin position="13"/>
        <end position="28"/>
    </location>
</feature>
<name>N1PWX2_DOTSN</name>
<proteinExistence type="predicted"/>
<dbReference type="STRING" id="675120.N1PWX2"/>
<gene>
    <name evidence="2" type="ORF">DOTSEDRAFT_69833</name>
</gene>
<dbReference type="Proteomes" id="UP000016933">
    <property type="component" value="Unassembled WGS sequence"/>
</dbReference>
<feature type="region of interest" description="Disordered" evidence="1">
    <location>
        <begin position="1"/>
        <end position="58"/>
    </location>
</feature>
<evidence type="ECO:0000256" key="1">
    <source>
        <dbReference type="SAM" id="MobiDB-lite"/>
    </source>
</evidence>